<organism evidence="8 9">
    <name type="scientific">Mycoplasmoides genitalium M6320</name>
    <dbReference type="NCBI Taxonomy" id="662945"/>
    <lineage>
        <taxon>Bacteria</taxon>
        <taxon>Bacillati</taxon>
        <taxon>Mycoplasmatota</taxon>
        <taxon>Mycoplasmoidales</taxon>
        <taxon>Mycoplasmoidaceae</taxon>
        <taxon>Mycoplasmoides</taxon>
    </lineage>
</organism>
<evidence type="ECO:0000256" key="4">
    <source>
        <dbReference type="ARBA" id="ARBA00022989"/>
    </source>
</evidence>
<dbReference type="PANTHER" id="PTHR30619:SF1">
    <property type="entry name" value="RECOMBINATION PROTEIN 2"/>
    <property type="match status" value="1"/>
</dbReference>
<evidence type="ECO:0000256" key="5">
    <source>
        <dbReference type="ARBA" id="ARBA00023136"/>
    </source>
</evidence>
<dbReference type="KEGG" id="mgx:CM1_01900"/>
<feature type="transmembrane region" description="Helical" evidence="6">
    <location>
        <begin position="196"/>
        <end position="226"/>
    </location>
</feature>
<dbReference type="AlphaFoldDB" id="A0ABC7ZIV9"/>
<gene>
    <name evidence="8" type="ORF">CM1_01900</name>
</gene>
<evidence type="ECO:0000256" key="3">
    <source>
        <dbReference type="ARBA" id="ARBA00022692"/>
    </source>
</evidence>
<feature type="transmembrane region" description="Helical" evidence="6">
    <location>
        <begin position="238"/>
        <end position="255"/>
    </location>
</feature>
<dbReference type="Pfam" id="PF03772">
    <property type="entry name" value="Competence"/>
    <property type="match status" value="1"/>
</dbReference>
<dbReference type="Proteomes" id="UP000005254">
    <property type="component" value="Chromosome"/>
</dbReference>
<dbReference type="GeneID" id="99647195"/>
<name>A0ABC7ZIV9_MYCGT</name>
<evidence type="ECO:0000313" key="9">
    <source>
        <dbReference type="Proteomes" id="UP000005254"/>
    </source>
</evidence>
<dbReference type="EMBL" id="CP003772">
    <property type="protein sequence ID" value="AFQ04142.1"/>
    <property type="molecule type" value="Genomic_DNA"/>
</dbReference>
<feature type="transmembrane region" description="Helical" evidence="6">
    <location>
        <begin position="152"/>
        <end position="176"/>
    </location>
</feature>
<dbReference type="NCBIfam" id="TIGR00360">
    <property type="entry name" value="ComEC_N-term"/>
    <property type="match status" value="1"/>
</dbReference>
<sequence>MQTKLFYFFVLLSFIPGFFLVQQEQFVALSIWIILITLFSLWYDWKFCLLNLTIVGFFIAFCYFVPAVKINQIVKNNFIRTPFINWIDQTTKGELNQYLKLFLINETTKNNLYQNALKLNIVHLFVISGFHLSFLFNLMERFLWKRWYLNKLSGFAVLLIYLFLVGFAFSALRVFISTLLKQVFKKQLPEDNLSLTALLIILISNHALNNFGFNFSFLACFVLLFVNKLKLLKALKPLVSSSLILIVISPLSLYLNSRLNAFSVLFNLLFSPIALFYFCVSWIILPFIGVFGQASFGIYLPLKMLSEWSLKVTVFLQIPKPNLIFFFVYYGLLGLLYTIFTVAYYDNNLWSRYWANSPKIKSNQKQFSI</sequence>
<keyword evidence="3 6" id="KW-0812">Transmembrane</keyword>
<feature type="transmembrane region" description="Helical" evidence="6">
    <location>
        <begin position="27"/>
        <end position="43"/>
    </location>
</feature>
<comment type="subcellular location">
    <subcellularLocation>
        <location evidence="1">Cell membrane</location>
        <topology evidence="1">Multi-pass membrane protein</topology>
    </subcellularLocation>
</comment>
<evidence type="ECO:0000256" key="6">
    <source>
        <dbReference type="SAM" id="Phobius"/>
    </source>
</evidence>
<feature type="transmembrane region" description="Helical" evidence="6">
    <location>
        <begin position="121"/>
        <end position="140"/>
    </location>
</feature>
<keyword evidence="5 6" id="KW-0472">Membrane</keyword>
<accession>A0ABC7ZIV9</accession>
<protein>
    <submittedName>
        <fullName evidence="8">ComEC/Rec2-related protein</fullName>
    </submittedName>
</protein>
<keyword evidence="4 6" id="KW-1133">Transmembrane helix</keyword>
<dbReference type="InterPro" id="IPR004477">
    <property type="entry name" value="ComEC_N"/>
</dbReference>
<keyword evidence="2" id="KW-1003">Cell membrane</keyword>
<proteinExistence type="predicted"/>
<reference evidence="8 9" key="1">
    <citation type="journal article" date="2012" name="J. Bacteriol.">
        <title>Draft Genome Sequences of Four Axenic Mycoplasma genitalium Strains Isolated from Denmark, Japan, and Australia.</title>
        <authorList>
            <person name="McGowin C.L."/>
            <person name="Ma L."/>
            <person name="Jensen J.S."/>
            <person name="Mancuso M.M."/>
            <person name="Hamasuna R."/>
            <person name="Adegboye D."/>
            <person name="Martin D.H."/>
        </authorList>
    </citation>
    <scope>NUCLEOTIDE SEQUENCE [LARGE SCALE GENOMIC DNA]</scope>
    <source>
        <strain evidence="8 9">M6320</strain>
    </source>
</reference>
<evidence type="ECO:0000256" key="1">
    <source>
        <dbReference type="ARBA" id="ARBA00004651"/>
    </source>
</evidence>
<evidence type="ECO:0000259" key="7">
    <source>
        <dbReference type="Pfam" id="PF03772"/>
    </source>
</evidence>
<evidence type="ECO:0000313" key="8">
    <source>
        <dbReference type="EMBL" id="AFQ04142.1"/>
    </source>
</evidence>
<evidence type="ECO:0000256" key="2">
    <source>
        <dbReference type="ARBA" id="ARBA00022475"/>
    </source>
</evidence>
<feature type="transmembrane region" description="Helical" evidence="6">
    <location>
        <begin position="323"/>
        <end position="345"/>
    </location>
</feature>
<feature type="transmembrane region" description="Helical" evidence="6">
    <location>
        <begin position="5"/>
        <end position="21"/>
    </location>
</feature>
<feature type="transmembrane region" description="Helical" evidence="6">
    <location>
        <begin position="50"/>
        <end position="68"/>
    </location>
</feature>
<dbReference type="PANTHER" id="PTHR30619">
    <property type="entry name" value="DNA INTERNALIZATION/COMPETENCE PROTEIN COMEC/REC2"/>
    <property type="match status" value="1"/>
</dbReference>
<feature type="domain" description="ComEC/Rec2-related protein" evidence="7">
    <location>
        <begin position="110"/>
        <end position="338"/>
    </location>
</feature>
<dbReference type="GO" id="GO:0005886">
    <property type="term" value="C:plasma membrane"/>
    <property type="evidence" value="ECO:0007669"/>
    <property type="project" value="UniProtKB-SubCell"/>
</dbReference>
<dbReference type="RefSeq" id="WP_009885990.1">
    <property type="nucleotide sequence ID" value="NC_018497.1"/>
</dbReference>
<dbReference type="InterPro" id="IPR052159">
    <property type="entry name" value="Competence_DNA_uptake"/>
</dbReference>